<name>A0A6M5YGY8_9BACT</name>
<accession>A0A6M5YGY8</accession>
<feature type="region of interest" description="Disordered" evidence="1">
    <location>
        <begin position="256"/>
        <end position="303"/>
    </location>
</feature>
<feature type="region of interest" description="Disordered" evidence="1">
    <location>
        <begin position="1"/>
        <end position="35"/>
    </location>
</feature>
<evidence type="ECO:0000313" key="4">
    <source>
        <dbReference type="Proteomes" id="UP000503447"/>
    </source>
</evidence>
<dbReference type="KEGG" id="ftj:FTUN_0811"/>
<proteinExistence type="predicted"/>
<evidence type="ECO:0000256" key="1">
    <source>
        <dbReference type="SAM" id="MobiDB-lite"/>
    </source>
</evidence>
<gene>
    <name evidence="3" type="ORF">FTUN_0811</name>
</gene>
<keyword evidence="2" id="KW-0812">Transmembrane</keyword>
<dbReference type="EMBL" id="CP053452">
    <property type="protein sequence ID" value="QJW93305.1"/>
    <property type="molecule type" value="Genomic_DNA"/>
</dbReference>
<reference evidence="4" key="1">
    <citation type="submission" date="2020-05" db="EMBL/GenBank/DDBJ databases">
        <title>Frigoriglobus tundricola gen. nov., sp. nov., a psychrotolerant cellulolytic planctomycete of the family Gemmataceae with two divergent copies of 16S rRNA gene.</title>
        <authorList>
            <person name="Kulichevskaya I.S."/>
            <person name="Ivanova A.A."/>
            <person name="Naumoff D.G."/>
            <person name="Beletsky A.V."/>
            <person name="Rijpstra W.I.C."/>
            <person name="Sinninghe Damste J.S."/>
            <person name="Mardanov A.V."/>
            <person name="Ravin N.V."/>
            <person name="Dedysh S.N."/>
        </authorList>
    </citation>
    <scope>NUCLEOTIDE SEQUENCE [LARGE SCALE GENOMIC DNA]</scope>
    <source>
        <strain evidence="4">PL17</strain>
    </source>
</reference>
<feature type="transmembrane region" description="Helical" evidence="2">
    <location>
        <begin position="44"/>
        <end position="66"/>
    </location>
</feature>
<feature type="compositionally biased region" description="Basic and acidic residues" evidence="1">
    <location>
        <begin position="1"/>
        <end position="15"/>
    </location>
</feature>
<keyword evidence="4" id="KW-1185">Reference proteome</keyword>
<keyword evidence="2" id="KW-1133">Transmembrane helix</keyword>
<feature type="compositionally biased region" description="Polar residues" evidence="1">
    <location>
        <begin position="267"/>
        <end position="282"/>
    </location>
</feature>
<feature type="compositionally biased region" description="Low complexity" evidence="1">
    <location>
        <begin position="291"/>
        <end position="303"/>
    </location>
</feature>
<evidence type="ECO:0000256" key="2">
    <source>
        <dbReference type="SAM" id="Phobius"/>
    </source>
</evidence>
<organism evidence="3 4">
    <name type="scientific">Frigoriglobus tundricola</name>
    <dbReference type="NCBI Taxonomy" id="2774151"/>
    <lineage>
        <taxon>Bacteria</taxon>
        <taxon>Pseudomonadati</taxon>
        <taxon>Planctomycetota</taxon>
        <taxon>Planctomycetia</taxon>
        <taxon>Gemmatales</taxon>
        <taxon>Gemmataceae</taxon>
        <taxon>Frigoriglobus</taxon>
    </lineage>
</organism>
<dbReference type="RefSeq" id="WP_171469518.1">
    <property type="nucleotide sequence ID" value="NZ_CP053452.2"/>
</dbReference>
<sequence>MLQKRTDDDDIDRTGELAAYETTRSATESSGKADPKKDEEHVSIFWRLFGGTILSIVALVTITLYNNMSSSISDLRADLSREREARAELVKKDEYTSRVNAVYERMRGIDTVKVELEGLKEKVSTNAAAVDAAKRDTAQAVEGVKKDSAAAIDGVKKDAALLGESIKKDAACVEVLKERVTLLEAIKKDVAGLDAIKERLASATADLKTTRDEVSKLTADVERNKTYDIERKNTRDTQYKQIDETLKELQKGLQACREKLARMEGSQPKSGDTPTGRPSSSDVKPAGGSGSPKSSAEGANGKE</sequence>
<protein>
    <submittedName>
        <fullName evidence="3">Uncharacterized protein</fullName>
    </submittedName>
</protein>
<dbReference type="AlphaFoldDB" id="A0A6M5YGY8"/>
<keyword evidence="2" id="KW-0472">Membrane</keyword>
<dbReference type="Proteomes" id="UP000503447">
    <property type="component" value="Chromosome"/>
</dbReference>
<evidence type="ECO:0000313" key="3">
    <source>
        <dbReference type="EMBL" id="QJW93305.1"/>
    </source>
</evidence>